<dbReference type="CDD" id="cd18315">
    <property type="entry name" value="BTB_POZ_BAB-like"/>
    <property type="match status" value="1"/>
</dbReference>
<keyword evidence="4" id="KW-0539">Nucleus</keyword>
<dbReference type="EMBL" id="JARKIK010000003">
    <property type="protein sequence ID" value="KAK8753182.1"/>
    <property type="molecule type" value="Genomic_DNA"/>
</dbReference>
<dbReference type="PANTHER" id="PTHR23110">
    <property type="entry name" value="BTB DOMAIN TRANSCRIPTION FACTOR"/>
    <property type="match status" value="1"/>
</dbReference>
<dbReference type="InterPro" id="IPR011333">
    <property type="entry name" value="SKP1/BTB/POZ_sf"/>
</dbReference>
<feature type="non-terminal residue" evidence="8">
    <location>
        <position position="385"/>
    </location>
</feature>
<evidence type="ECO:0000313" key="9">
    <source>
        <dbReference type="Proteomes" id="UP001445076"/>
    </source>
</evidence>
<dbReference type="GO" id="GO:0045467">
    <property type="term" value="P:R7 cell development"/>
    <property type="evidence" value="ECO:0007669"/>
    <property type="project" value="UniProtKB-ARBA"/>
</dbReference>
<sequence>LTPVPPSAPAMGTVTFPAIGLGGPGAREPWDGRIMAEQQFCLRWNNFQANIVSSFEALLDREEFVDVTLTAEGKSLKAHRVLLSACSPYFRDLFRDLPAHQHPVIVLRDTSFLELKSLLSFIYHGEVNVSQERLGLLLKTAEALRIKGLAQDKRTSDNEQFGSLTSSPEKEPEDSLDRGECRGGPGSPALSLAFSGIGASVLAPANPLVSLEPPSHKSQHLLHSPPAKRRKPLHSPLGGPPIPTPPIQQLNSISQAPPVTSTASLDDDKSGRVINLTMGASNSGSGGSPSPRLIPKTELNISEEDGPGRGSSGCKGEGSSDHEVEEPHEEDSVDHDMSNTAAPDLHGLPQHLSAAVQNFVPYAAAAAAAAAGSSQLETFPGPSGE</sequence>
<feature type="domain" description="BTB" evidence="7">
    <location>
        <begin position="65"/>
        <end position="131"/>
    </location>
</feature>
<evidence type="ECO:0000256" key="5">
    <source>
        <dbReference type="ARBA" id="ARBA00037382"/>
    </source>
</evidence>
<dbReference type="SUPFAM" id="SSF54695">
    <property type="entry name" value="POZ domain"/>
    <property type="match status" value="1"/>
</dbReference>
<dbReference type="AlphaFoldDB" id="A0AAW0Y983"/>
<dbReference type="GO" id="GO:0035167">
    <property type="term" value="P:larval lymph gland hemopoiesis"/>
    <property type="evidence" value="ECO:0007669"/>
    <property type="project" value="UniProtKB-ARBA"/>
</dbReference>
<keyword evidence="2" id="KW-0221">Differentiation</keyword>
<feature type="region of interest" description="Disordered" evidence="6">
    <location>
        <begin position="155"/>
        <end position="187"/>
    </location>
</feature>
<dbReference type="GO" id="GO:0048813">
    <property type="term" value="P:dendrite morphogenesis"/>
    <property type="evidence" value="ECO:0007669"/>
    <property type="project" value="UniProtKB-ARBA"/>
</dbReference>
<keyword evidence="1" id="KW-0217">Developmental protein</keyword>
<feature type="compositionally biased region" description="Basic and acidic residues" evidence="6">
    <location>
        <begin position="168"/>
        <end position="181"/>
    </location>
</feature>
<dbReference type="PROSITE" id="PS50097">
    <property type="entry name" value="BTB"/>
    <property type="match status" value="1"/>
</dbReference>
<organism evidence="8 9">
    <name type="scientific">Cherax quadricarinatus</name>
    <name type="common">Australian red claw crayfish</name>
    <dbReference type="NCBI Taxonomy" id="27406"/>
    <lineage>
        <taxon>Eukaryota</taxon>
        <taxon>Metazoa</taxon>
        <taxon>Ecdysozoa</taxon>
        <taxon>Arthropoda</taxon>
        <taxon>Crustacea</taxon>
        <taxon>Multicrustacea</taxon>
        <taxon>Malacostraca</taxon>
        <taxon>Eumalacostraca</taxon>
        <taxon>Eucarida</taxon>
        <taxon>Decapoda</taxon>
        <taxon>Pleocyemata</taxon>
        <taxon>Astacidea</taxon>
        <taxon>Parastacoidea</taxon>
        <taxon>Parastacidae</taxon>
        <taxon>Cherax</taxon>
    </lineage>
</organism>
<evidence type="ECO:0000256" key="6">
    <source>
        <dbReference type="SAM" id="MobiDB-lite"/>
    </source>
</evidence>
<dbReference type="SMART" id="SM00225">
    <property type="entry name" value="BTB"/>
    <property type="match status" value="1"/>
</dbReference>
<dbReference type="PANTHER" id="PTHR23110:SF111">
    <property type="entry name" value="LONGITUDINALS LACKING PROTEIN, ISOFORMS F_I_K_T"/>
    <property type="match status" value="1"/>
</dbReference>
<evidence type="ECO:0000256" key="1">
    <source>
        <dbReference type="ARBA" id="ARBA00022473"/>
    </source>
</evidence>
<evidence type="ECO:0000313" key="8">
    <source>
        <dbReference type="EMBL" id="KAK8753182.1"/>
    </source>
</evidence>
<dbReference type="GO" id="GO:0007464">
    <property type="term" value="P:R3/R4 cell fate commitment"/>
    <property type="evidence" value="ECO:0007669"/>
    <property type="project" value="UniProtKB-ARBA"/>
</dbReference>
<evidence type="ECO:0000256" key="4">
    <source>
        <dbReference type="ARBA" id="ARBA00023242"/>
    </source>
</evidence>
<feature type="compositionally biased region" description="Polar residues" evidence="6">
    <location>
        <begin position="251"/>
        <end position="264"/>
    </location>
</feature>
<dbReference type="GO" id="GO:0008406">
    <property type="term" value="P:gonad development"/>
    <property type="evidence" value="ECO:0007669"/>
    <property type="project" value="UniProtKB-ARBA"/>
</dbReference>
<name>A0AAW0Y983_CHEQU</name>
<reference evidence="8 9" key="1">
    <citation type="journal article" date="2024" name="BMC Genomics">
        <title>Genome assembly of redclaw crayfish (Cherax quadricarinatus) provides insights into its immune adaptation and hypoxia tolerance.</title>
        <authorList>
            <person name="Liu Z."/>
            <person name="Zheng J."/>
            <person name="Li H."/>
            <person name="Fang K."/>
            <person name="Wang S."/>
            <person name="He J."/>
            <person name="Zhou D."/>
            <person name="Weng S."/>
            <person name="Chi M."/>
            <person name="Gu Z."/>
            <person name="He J."/>
            <person name="Li F."/>
            <person name="Wang M."/>
        </authorList>
    </citation>
    <scope>NUCLEOTIDE SEQUENCE [LARGE SCALE GENOMIC DNA]</scope>
    <source>
        <strain evidence="8">ZL_2023a</strain>
    </source>
</reference>
<comment type="caution">
    <text evidence="8">The sequence shown here is derived from an EMBL/GenBank/DDBJ whole genome shotgun (WGS) entry which is preliminary data.</text>
</comment>
<keyword evidence="9" id="KW-1185">Reference proteome</keyword>
<evidence type="ECO:0000259" key="7">
    <source>
        <dbReference type="PROSITE" id="PS50097"/>
    </source>
</evidence>
<keyword evidence="3" id="KW-0524">Neurogenesis</keyword>
<dbReference type="GO" id="GO:0005634">
    <property type="term" value="C:nucleus"/>
    <property type="evidence" value="ECO:0007669"/>
    <property type="project" value="TreeGrafter"/>
</dbReference>
<dbReference type="Gene3D" id="3.30.710.10">
    <property type="entry name" value="Potassium Channel Kv1.1, Chain A"/>
    <property type="match status" value="1"/>
</dbReference>
<proteinExistence type="predicted"/>
<feature type="region of interest" description="Disordered" evidence="6">
    <location>
        <begin position="210"/>
        <end position="349"/>
    </location>
</feature>
<dbReference type="GO" id="GO:0045476">
    <property type="term" value="P:nurse cell apoptotic process"/>
    <property type="evidence" value="ECO:0007669"/>
    <property type="project" value="UniProtKB-ARBA"/>
</dbReference>
<feature type="compositionally biased region" description="Low complexity" evidence="6">
    <location>
        <begin position="279"/>
        <end position="291"/>
    </location>
</feature>
<feature type="non-terminal residue" evidence="8">
    <location>
        <position position="1"/>
    </location>
</feature>
<accession>A0AAW0Y983</accession>
<evidence type="ECO:0000256" key="3">
    <source>
        <dbReference type="ARBA" id="ARBA00022902"/>
    </source>
</evidence>
<dbReference type="Proteomes" id="UP001445076">
    <property type="component" value="Unassembled WGS sequence"/>
</dbReference>
<dbReference type="Pfam" id="PF00651">
    <property type="entry name" value="BTB"/>
    <property type="match status" value="1"/>
</dbReference>
<feature type="compositionally biased region" description="Polar residues" evidence="6">
    <location>
        <begin position="158"/>
        <end position="167"/>
    </location>
</feature>
<protein>
    <recommendedName>
        <fullName evidence="7">BTB domain-containing protein</fullName>
    </recommendedName>
</protein>
<evidence type="ECO:0000256" key="2">
    <source>
        <dbReference type="ARBA" id="ARBA00022782"/>
    </source>
</evidence>
<dbReference type="GO" id="GO:0006357">
    <property type="term" value="P:regulation of transcription by RNA polymerase II"/>
    <property type="evidence" value="ECO:0007669"/>
    <property type="project" value="TreeGrafter"/>
</dbReference>
<dbReference type="InterPro" id="IPR000210">
    <property type="entry name" value="BTB/POZ_dom"/>
</dbReference>
<dbReference type="InterPro" id="IPR051095">
    <property type="entry name" value="Dros_DevTransReg"/>
</dbReference>
<gene>
    <name evidence="8" type="ORF">OTU49_003044</name>
</gene>
<dbReference type="GO" id="GO:0007526">
    <property type="term" value="P:larval somatic muscle development"/>
    <property type="evidence" value="ECO:0007669"/>
    <property type="project" value="UniProtKB-ARBA"/>
</dbReference>
<dbReference type="GO" id="GO:0016199">
    <property type="term" value="P:axon midline choice point recognition"/>
    <property type="evidence" value="ECO:0007669"/>
    <property type="project" value="UniProtKB-ARBA"/>
</dbReference>
<comment type="function">
    <text evidence="5">Putative transcription factor required for axon growth and guidance in the central and peripheral nervous systems. Repels CNS axons away from the midline by promoting the expression of the midline repellent sli and its receptor robo.</text>
</comment>
<feature type="compositionally biased region" description="Acidic residues" evidence="6">
    <location>
        <begin position="323"/>
        <end position="333"/>
    </location>
</feature>